<dbReference type="InterPro" id="IPR024998">
    <property type="entry name" value="DUF3906"/>
</dbReference>
<comment type="caution">
    <text evidence="1">The sequence shown here is derived from an EMBL/GenBank/DDBJ whole genome shotgun (WGS) entry which is preliminary data.</text>
</comment>
<gene>
    <name evidence="1" type="ORF">GCM10007140_21320</name>
</gene>
<reference evidence="1" key="1">
    <citation type="journal article" date="2014" name="Int. J. Syst. Evol. Microbiol.">
        <title>Complete genome sequence of Corynebacterium casei LMG S-19264T (=DSM 44701T), isolated from a smear-ripened cheese.</title>
        <authorList>
            <consortium name="US DOE Joint Genome Institute (JGI-PGF)"/>
            <person name="Walter F."/>
            <person name="Albersmeier A."/>
            <person name="Kalinowski J."/>
            <person name="Ruckert C."/>
        </authorList>
    </citation>
    <scope>NUCLEOTIDE SEQUENCE</scope>
    <source>
        <strain evidence="1">CGMCC 1.12698</strain>
    </source>
</reference>
<dbReference type="EMBL" id="BMFK01000001">
    <property type="protein sequence ID" value="GGE71167.1"/>
    <property type="molecule type" value="Genomic_DNA"/>
</dbReference>
<keyword evidence="2" id="KW-1185">Reference proteome</keyword>
<organism evidence="1 2">
    <name type="scientific">Priestia taiwanensis</name>
    <dbReference type="NCBI Taxonomy" id="1347902"/>
    <lineage>
        <taxon>Bacteria</taxon>
        <taxon>Bacillati</taxon>
        <taxon>Bacillota</taxon>
        <taxon>Bacilli</taxon>
        <taxon>Bacillales</taxon>
        <taxon>Bacillaceae</taxon>
        <taxon>Priestia</taxon>
    </lineage>
</organism>
<accession>A0A917AT79</accession>
<protein>
    <recommendedName>
        <fullName evidence="3">DUF3906 domain-containing protein</fullName>
    </recommendedName>
</protein>
<reference evidence="1" key="2">
    <citation type="submission" date="2020-09" db="EMBL/GenBank/DDBJ databases">
        <authorList>
            <person name="Sun Q."/>
            <person name="Zhou Y."/>
        </authorList>
    </citation>
    <scope>NUCLEOTIDE SEQUENCE</scope>
    <source>
        <strain evidence="1">CGMCC 1.12698</strain>
    </source>
</reference>
<sequence length="73" mass="8646">MDLYRFEVVTNEDVIHVVIAASDDEQAFKLVDVELEKYFLKYPDVQEITLFEKKKIRKGNGFVLHEKETILEK</sequence>
<evidence type="ECO:0000313" key="1">
    <source>
        <dbReference type="EMBL" id="GGE71167.1"/>
    </source>
</evidence>
<dbReference type="Proteomes" id="UP000605259">
    <property type="component" value="Unassembled WGS sequence"/>
</dbReference>
<proteinExistence type="predicted"/>
<name>A0A917AT79_9BACI</name>
<dbReference type="RefSeq" id="WP_188388338.1">
    <property type="nucleotide sequence ID" value="NZ_BMFK01000001.1"/>
</dbReference>
<dbReference type="AlphaFoldDB" id="A0A917AT79"/>
<evidence type="ECO:0000313" key="2">
    <source>
        <dbReference type="Proteomes" id="UP000605259"/>
    </source>
</evidence>
<dbReference type="Pfam" id="PF13046">
    <property type="entry name" value="DUF3906"/>
    <property type="match status" value="1"/>
</dbReference>
<evidence type="ECO:0008006" key="3">
    <source>
        <dbReference type="Google" id="ProtNLM"/>
    </source>
</evidence>